<gene>
    <name evidence="1" type="ORF">SAMN05421753_102103</name>
</gene>
<dbReference type="RefSeq" id="WP_139228219.1">
    <property type="nucleotide sequence ID" value="NZ_FOQD01000002.1"/>
</dbReference>
<keyword evidence="2" id="KW-1185">Reference proteome</keyword>
<dbReference type="AlphaFoldDB" id="A0A1I3C588"/>
<accession>A0A1I3C588</accession>
<proteinExistence type="predicted"/>
<sequence>MSPPTEFPPPPVSSFVELVQSRRVWLDEVLIPWCRTARRRDLLLAEQAWPDLAGRPDPGMTLWLWAWQRFPVLAEAGLTALNETWPVTVLLHDGTAATGFPDARQSAQGQLVLVAAQGAVLGPFSIDDIAEIERAEFPE</sequence>
<name>A0A1I3C588_9PLAN</name>
<dbReference type="OrthoDB" id="215190at2"/>
<evidence type="ECO:0000313" key="2">
    <source>
        <dbReference type="Proteomes" id="UP000199518"/>
    </source>
</evidence>
<evidence type="ECO:0000313" key="1">
    <source>
        <dbReference type="EMBL" id="SFH69486.1"/>
    </source>
</evidence>
<reference evidence="2" key="1">
    <citation type="submission" date="2016-10" db="EMBL/GenBank/DDBJ databases">
        <authorList>
            <person name="Varghese N."/>
            <person name="Submissions S."/>
        </authorList>
    </citation>
    <scope>NUCLEOTIDE SEQUENCE [LARGE SCALE GENOMIC DNA]</scope>
    <source>
        <strain evidence="2">DSM 26348</strain>
    </source>
</reference>
<organism evidence="1 2">
    <name type="scientific">Planctomicrobium piriforme</name>
    <dbReference type="NCBI Taxonomy" id="1576369"/>
    <lineage>
        <taxon>Bacteria</taxon>
        <taxon>Pseudomonadati</taxon>
        <taxon>Planctomycetota</taxon>
        <taxon>Planctomycetia</taxon>
        <taxon>Planctomycetales</taxon>
        <taxon>Planctomycetaceae</taxon>
        <taxon>Planctomicrobium</taxon>
    </lineage>
</organism>
<dbReference type="Proteomes" id="UP000199518">
    <property type="component" value="Unassembled WGS sequence"/>
</dbReference>
<dbReference type="EMBL" id="FOQD01000002">
    <property type="protein sequence ID" value="SFH69486.1"/>
    <property type="molecule type" value="Genomic_DNA"/>
</dbReference>
<protein>
    <submittedName>
        <fullName evidence="1">Uncharacterized protein</fullName>
    </submittedName>
</protein>